<evidence type="ECO:0000313" key="8">
    <source>
        <dbReference type="Proteomes" id="UP000279194"/>
    </source>
</evidence>
<evidence type="ECO:0000256" key="4">
    <source>
        <dbReference type="ARBA" id="ARBA00022801"/>
    </source>
</evidence>
<dbReference type="EMBL" id="RCVM01000001">
    <property type="protein sequence ID" value="RLY05276.1"/>
    <property type="molecule type" value="Genomic_DNA"/>
</dbReference>
<dbReference type="OrthoDB" id="9008185at2"/>
<dbReference type="GO" id="GO:0046872">
    <property type="term" value="F:metal ion binding"/>
    <property type="evidence" value="ECO:0007669"/>
    <property type="project" value="UniProtKB-KW"/>
</dbReference>
<evidence type="ECO:0000256" key="1">
    <source>
        <dbReference type="ARBA" id="ARBA00001946"/>
    </source>
</evidence>
<reference evidence="7 8" key="1">
    <citation type="submission" date="2018-10" db="EMBL/GenBank/DDBJ databases">
        <title>Streptococcus hillyeri sp. nov., isolated from equine tracheal sample.</title>
        <authorList>
            <person name="Macfadyen A.C."/>
            <person name="Waller A."/>
            <person name="Paterson G.K."/>
        </authorList>
    </citation>
    <scope>NUCLEOTIDE SEQUENCE [LARGE SCALE GENOMIC DNA]</scope>
    <source>
        <strain evidence="7 8">28462</strain>
    </source>
</reference>
<dbReference type="SUPFAM" id="SSF55811">
    <property type="entry name" value="Nudix"/>
    <property type="match status" value="1"/>
</dbReference>
<organism evidence="7 8">
    <name type="scientific">Streptococcus hillyeri</name>
    <dbReference type="NCBI Taxonomy" id="2282420"/>
    <lineage>
        <taxon>Bacteria</taxon>
        <taxon>Bacillati</taxon>
        <taxon>Bacillota</taxon>
        <taxon>Bacilli</taxon>
        <taxon>Lactobacillales</taxon>
        <taxon>Streptococcaceae</taxon>
        <taxon>Streptococcus</taxon>
    </lineage>
</organism>
<dbReference type="Pfam" id="PF00293">
    <property type="entry name" value="NUDIX"/>
    <property type="match status" value="1"/>
</dbReference>
<dbReference type="Proteomes" id="UP000279194">
    <property type="component" value="Unassembled WGS sequence"/>
</dbReference>
<evidence type="ECO:0000256" key="3">
    <source>
        <dbReference type="ARBA" id="ARBA00022723"/>
    </source>
</evidence>
<keyword evidence="8" id="KW-1185">Reference proteome</keyword>
<dbReference type="PANTHER" id="PTHR43758">
    <property type="entry name" value="7,8-DIHYDRO-8-OXOGUANINE TRIPHOSPHATASE"/>
    <property type="match status" value="1"/>
</dbReference>
<comment type="cofactor">
    <cofactor evidence="1">
        <name>Mg(2+)</name>
        <dbReference type="ChEBI" id="CHEBI:18420"/>
    </cofactor>
</comment>
<dbReference type="GO" id="GO:0016818">
    <property type="term" value="F:hydrolase activity, acting on acid anhydrides, in phosphorus-containing anhydrides"/>
    <property type="evidence" value="ECO:0007669"/>
    <property type="project" value="TreeGrafter"/>
</dbReference>
<sequence length="150" mass="17614">MSREERVILTNMCMIRDGDKILVIDKKSDSWPGICFPGGHIEPNESFVTSTVREVYEETGLVVSELKLCGHQQFTMPEGYRYIVFLYKTDTFTGQLKSSEEGDVFWIKRSELEQYQLADGFDVMLSIFENDAFSENYYYLENNNWKWKNL</sequence>
<dbReference type="PROSITE" id="PS51462">
    <property type="entry name" value="NUDIX"/>
    <property type="match status" value="1"/>
</dbReference>
<evidence type="ECO:0000259" key="6">
    <source>
        <dbReference type="PROSITE" id="PS51462"/>
    </source>
</evidence>
<keyword evidence="4" id="KW-0378">Hydrolase</keyword>
<gene>
    <name evidence="7" type="ORF">EAF07_00835</name>
</gene>
<keyword evidence="3" id="KW-0479">Metal-binding</keyword>
<comment type="caution">
    <text evidence="7">The sequence shown here is derived from an EMBL/GenBank/DDBJ whole genome shotgun (WGS) entry which is preliminary data.</text>
</comment>
<evidence type="ECO:0000313" key="7">
    <source>
        <dbReference type="EMBL" id="RLY05276.1"/>
    </source>
</evidence>
<evidence type="ECO:0000256" key="2">
    <source>
        <dbReference type="ARBA" id="ARBA00005582"/>
    </source>
</evidence>
<feature type="domain" description="Nudix hydrolase" evidence="6">
    <location>
        <begin position="5"/>
        <end position="130"/>
    </location>
</feature>
<name>A0A3L9DUW6_9STRE</name>
<dbReference type="CDD" id="cd18875">
    <property type="entry name" value="NUDIX_Hydrolase"/>
    <property type="match status" value="1"/>
</dbReference>
<dbReference type="RefSeq" id="WP_121834402.1">
    <property type="nucleotide sequence ID" value="NZ_CP163513.1"/>
</dbReference>
<comment type="similarity">
    <text evidence="2">Belongs to the Nudix hydrolase family.</text>
</comment>
<proteinExistence type="inferred from homology"/>
<dbReference type="GO" id="GO:0005737">
    <property type="term" value="C:cytoplasm"/>
    <property type="evidence" value="ECO:0007669"/>
    <property type="project" value="TreeGrafter"/>
</dbReference>
<dbReference type="InterPro" id="IPR000086">
    <property type="entry name" value="NUDIX_hydrolase_dom"/>
</dbReference>
<protein>
    <submittedName>
        <fullName evidence="7">8-oxo-dGTP diphosphatase</fullName>
    </submittedName>
</protein>
<dbReference type="Gene3D" id="3.90.79.10">
    <property type="entry name" value="Nucleoside Triphosphate Pyrophosphohydrolase"/>
    <property type="match status" value="1"/>
</dbReference>
<accession>A0A3L9DUW6</accession>
<dbReference type="InterPro" id="IPR015797">
    <property type="entry name" value="NUDIX_hydrolase-like_dom_sf"/>
</dbReference>
<keyword evidence="5" id="KW-0460">Magnesium</keyword>
<dbReference type="PANTHER" id="PTHR43758:SF2">
    <property type="entry name" value="OXIDIZED PURINE NUCLEOSIDE TRIPHOSPHATE HYDROLASE"/>
    <property type="match status" value="1"/>
</dbReference>
<dbReference type="AlphaFoldDB" id="A0A3L9DUW6"/>
<evidence type="ECO:0000256" key="5">
    <source>
        <dbReference type="ARBA" id="ARBA00022842"/>
    </source>
</evidence>